<accession>A0A5D0I7D2</accession>
<dbReference type="Proteomes" id="UP000323930">
    <property type="component" value="Unassembled WGS sequence"/>
</dbReference>
<evidence type="ECO:0000313" key="2">
    <source>
        <dbReference type="EMBL" id="TYA78770.1"/>
    </source>
</evidence>
<reference evidence="2 3" key="1">
    <citation type="submission" date="2019-08" db="EMBL/GenBank/DDBJ databases">
        <title>Seonamhaeicola sediminis sp. nov., isolated from marine sediment.</title>
        <authorList>
            <person name="Cao W.R."/>
        </authorList>
    </citation>
    <scope>NUCLEOTIDE SEQUENCE [LARGE SCALE GENOMIC DNA]</scope>
    <source>
        <strain evidence="2 3">B011</strain>
    </source>
</reference>
<name>A0A5D0I7D2_9FLAO</name>
<proteinExistence type="predicted"/>
<gene>
    <name evidence="2" type="ORF">FUA24_10485</name>
</gene>
<dbReference type="EMBL" id="VSDQ01000577">
    <property type="protein sequence ID" value="TYA78770.1"/>
    <property type="molecule type" value="Genomic_DNA"/>
</dbReference>
<comment type="caution">
    <text evidence="2">The sequence shown here is derived from an EMBL/GenBank/DDBJ whole genome shotgun (WGS) entry which is preliminary data.</text>
</comment>
<protein>
    <recommendedName>
        <fullName evidence="4">DUF4595 domain-containing protein</fullName>
    </recommendedName>
</protein>
<feature type="chain" id="PRO_5022774020" description="DUF4595 domain-containing protein" evidence="1">
    <location>
        <begin position="23"/>
        <end position="271"/>
    </location>
</feature>
<evidence type="ECO:0000313" key="3">
    <source>
        <dbReference type="Proteomes" id="UP000323930"/>
    </source>
</evidence>
<dbReference type="RefSeq" id="WP_148542107.1">
    <property type="nucleotide sequence ID" value="NZ_VSDQ01000577.1"/>
</dbReference>
<feature type="signal peptide" evidence="1">
    <location>
        <begin position="1"/>
        <end position="22"/>
    </location>
</feature>
<dbReference type="AlphaFoldDB" id="A0A5D0I7D2"/>
<keyword evidence="1" id="KW-0732">Signal</keyword>
<dbReference type="OrthoDB" id="1444189at2"/>
<dbReference type="PROSITE" id="PS51257">
    <property type="entry name" value="PROKAR_LIPOPROTEIN"/>
    <property type="match status" value="1"/>
</dbReference>
<evidence type="ECO:0008006" key="4">
    <source>
        <dbReference type="Google" id="ProtNLM"/>
    </source>
</evidence>
<evidence type="ECO:0000256" key="1">
    <source>
        <dbReference type="SAM" id="SignalP"/>
    </source>
</evidence>
<keyword evidence="3" id="KW-1185">Reference proteome</keyword>
<sequence>MKLQQILLSAIAILFLSCSTESSDSKEESDDKDDKTLVTKIIYNKGTDEEFTETYNYDGNVLLNIDEGDGFKTVYTYENTLLVREDHFFGGGLAAYTTLEYNSENKVIKLTEIWLEDSGIDGLSYKHNITYNNSNNTFTDELLRKGPEDGSVFEPAGTSIFSHIGNNISSIKEDDGYEYLFTYDDKNGIFKNVHQVEVLNLLSNNEFGALIHSNSYNLTSYIEKYSDETDYDAKEIYIYTYNDKNYPQTAILKSEIDGEIEEDETIEFVYN</sequence>
<organism evidence="2 3">
    <name type="scientific">Seonamhaeicola marinus</name>
    <dbReference type="NCBI Taxonomy" id="1912246"/>
    <lineage>
        <taxon>Bacteria</taxon>
        <taxon>Pseudomonadati</taxon>
        <taxon>Bacteroidota</taxon>
        <taxon>Flavobacteriia</taxon>
        <taxon>Flavobacteriales</taxon>
        <taxon>Flavobacteriaceae</taxon>
    </lineage>
</organism>